<proteinExistence type="predicted"/>
<gene>
    <name evidence="1" type="ORF">GCM10009843_38430</name>
</gene>
<dbReference type="InterPro" id="IPR036291">
    <property type="entry name" value="NAD(P)-bd_dom_sf"/>
</dbReference>
<dbReference type="PANTHER" id="PTHR44656">
    <property type="entry name" value="DEHYDROGENASE/REDUCTASE SDR FAMILY MEMBER 12"/>
    <property type="match status" value="1"/>
</dbReference>
<dbReference type="EMBL" id="BAAAQQ010000013">
    <property type="protein sequence ID" value="GAA2133190.1"/>
    <property type="molecule type" value="Genomic_DNA"/>
</dbReference>
<dbReference type="Proteomes" id="UP001500575">
    <property type="component" value="Unassembled WGS sequence"/>
</dbReference>
<name>A0ABN2YVQ1_9ACTN</name>
<evidence type="ECO:0000313" key="1">
    <source>
        <dbReference type="EMBL" id="GAA2133190.1"/>
    </source>
</evidence>
<evidence type="ECO:0000313" key="2">
    <source>
        <dbReference type="Proteomes" id="UP001500575"/>
    </source>
</evidence>
<dbReference type="SUPFAM" id="SSF51735">
    <property type="entry name" value="NAD(P)-binding Rossmann-fold domains"/>
    <property type="match status" value="1"/>
</dbReference>
<dbReference type="Gene3D" id="3.40.50.720">
    <property type="entry name" value="NAD(P)-binding Rossmann-like Domain"/>
    <property type="match status" value="1"/>
</dbReference>
<dbReference type="InterPro" id="IPR002347">
    <property type="entry name" value="SDR_fam"/>
</dbReference>
<dbReference type="RefSeq" id="WP_344305445.1">
    <property type="nucleotide sequence ID" value="NZ_BAAAQQ010000013.1"/>
</dbReference>
<reference evidence="1 2" key="1">
    <citation type="journal article" date="2019" name="Int. J. Syst. Evol. Microbiol.">
        <title>The Global Catalogue of Microorganisms (GCM) 10K type strain sequencing project: providing services to taxonomists for standard genome sequencing and annotation.</title>
        <authorList>
            <consortium name="The Broad Institute Genomics Platform"/>
            <consortium name="The Broad Institute Genome Sequencing Center for Infectious Disease"/>
            <person name="Wu L."/>
            <person name="Ma J."/>
        </authorList>
    </citation>
    <scope>NUCLEOTIDE SEQUENCE [LARGE SCALE GENOMIC DNA]</scope>
    <source>
        <strain evidence="1 2">JCM 16021</strain>
    </source>
</reference>
<dbReference type="PANTHER" id="PTHR44656:SF7">
    <property type="entry name" value="DEHYDROGENASE_REDUCTASE SDR FAMILY MEMBER 12"/>
    <property type="match status" value="1"/>
</dbReference>
<dbReference type="InterPro" id="IPR052992">
    <property type="entry name" value="SDR_member_12"/>
</dbReference>
<dbReference type="PRINTS" id="PR00081">
    <property type="entry name" value="GDHRDH"/>
</dbReference>
<protein>
    <recommendedName>
        <fullName evidence="3">SDR family NAD(P)-dependent oxidoreductase</fullName>
    </recommendedName>
</protein>
<dbReference type="Pfam" id="PF00106">
    <property type="entry name" value="adh_short"/>
    <property type="match status" value="1"/>
</dbReference>
<accession>A0ABN2YVQ1</accession>
<keyword evidence="2" id="KW-1185">Reference proteome</keyword>
<organism evidence="1 2">
    <name type="scientific">Nocardioides bigeumensis</name>
    <dbReference type="NCBI Taxonomy" id="433657"/>
    <lineage>
        <taxon>Bacteria</taxon>
        <taxon>Bacillati</taxon>
        <taxon>Actinomycetota</taxon>
        <taxon>Actinomycetes</taxon>
        <taxon>Propionibacteriales</taxon>
        <taxon>Nocardioidaceae</taxon>
        <taxon>Nocardioides</taxon>
    </lineage>
</organism>
<sequence>MPLPDAVSSGIDTLLDRTVAPGFTKVGSAVRRRLPTWPADPAPGALVGRTGLVTGASSGLGTATAEGLARLGARVVLVVRDAGKGAATARELERAVPGAQVSVATCDGSDLDDVRRFAEQLDVDGVERVDVLVHNAGAMPPQRTESAQGHEQTMALHVLGPVLMTDLLSPRMTGGRVVLVTSGGMYGQRLRADDPEYLQGEYSPTTAYARSKRAQVELLPVLLRRWSNKRIRVDATHPGWADTPGLDSSLPAFRRLTRPFLRDAEDGADTTVWLAGADPEETGRLWHDRRPRPTHLLPTTRTGDVERELMWEWVIKQTALSPS</sequence>
<comment type="caution">
    <text evidence="1">The sequence shown here is derived from an EMBL/GenBank/DDBJ whole genome shotgun (WGS) entry which is preliminary data.</text>
</comment>
<evidence type="ECO:0008006" key="3">
    <source>
        <dbReference type="Google" id="ProtNLM"/>
    </source>
</evidence>